<evidence type="ECO:0000313" key="1">
    <source>
        <dbReference type="EMBL" id="CAF3682775.1"/>
    </source>
</evidence>
<sequence length="26" mass="3225">MDTNYLIELRRKFEALRRPIGFNYAH</sequence>
<organism evidence="1 2">
    <name type="scientific">Adineta steineri</name>
    <dbReference type="NCBI Taxonomy" id="433720"/>
    <lineage>
        <taxon>Eukaryota</taxon>
        <taxon>Metazoa</taxon>
        <taxon>Spiralia</taxon>
        <taxon>Gnathifera</taxon>
        <taxon>Rotifera</taxon>
        <taxon>Eurotatoria</taxon>
        <taxon>Bdelloidea</taxon>
        <taxon>Adinetida</taxon>
        <taxon>Adinetidae</taxon>
        <taxon>Adineta</taxon>
    </lineage>
</organism>
<feature type="non-terminal residue" evidence="1">
    <location>
        <position position="26"/>
    </location>
</feature>
<dbReference type="EMBL" id="CAJOBB010000453">
    <property type="protein sequence ID" value="CAF3682775.1"/>
    <property type="molecule type" value="Genomic_DNA"/>
</dbReference>
<proteinExistence type="predicted"/>
<evidence type="ECO:0000313" key="2">
    <source>
        <dbReference type="Proteomes" id="UP000663868"/>
    </source>
</evidence>
<dbReference type="Proteomes" id="UP000663868">
    <property type="component" value="Unassembled WGS sequence"/>
</dbReference>
<reference evidence="1" key="1">
    <citation type="submission" date="2021-02" db="EMBL/GenBank/DDBJ databases">
        <authorList>
            <person name="Nowell W R."/>
        </authorList>
    </citation>
    <scope>NUCLEOTIDE SEQUENCE</scope>
</reference>
<name>A0A818T6P5_9BILA</name>
<dbReference type="AlphaFoldDB" id="A0A818T6P5"/>
<gene>
    <name evidence="1" type="ORF">KXQ929_LOCUS9789</name>
</gene>
<protein>
    <submittedName>
        <fullName evidence="1">Uncharacterized protein</fullName>
    </submittedName>
</protein>
<comment type="caution">
    <text evidence="1">The sequence shown here is derived from an EMBL/GenBank/DDBJ whole genome shotgun (WGS) entry which is preliminary data.</text>
</comment>
<accession>A0A818T6P5</accession>